<dbReference type="InterPro" id="IPR000771">
    <property type="entry name" value="FBA_II"/>
</dbReference>
<dbReference type="PANTHER" id="PTHR30304">
    <property type="entry name" value="D-TAGATOSE-1,6-BISPHOSPHATE ALDOLASE"/>
    <property type="match status" value="1"/>
</dbReference>
<dbReference type="GO" id="GO:0016832">
    <property type="term" value="F:aldehyde-lyase activity"/>
    <property type="evidence" value="ECO:0007669"/>
    <property type="project" value="InterPro"/>
</dbReference>
<dbReference type="EMBL" id="AEWT01000005">
    <property type="protein sequence ID" value="EGC70639.1"/>
    <property type="molecule type" value="Genomic_DNA"/>
</dbReference>
<evidence type="ECO:0000313" key="3">
    <source>
        <dbReference type="EMBL" id="EGC70639.1"/>
    </source>
</evidence>
<feature type="binding site" evidence="2">
    <location>
        <position position="107"/>
    </location>
    <ligand>
        <name>Zn(2+)</name>
        <dbReference type="ChEBI" id="CHEBI:29105"/>
        <label>2</label>
    </ligand>
</feature>
<gene>
    <name evidence="3" type="ORF">HMPREF9087_0697</name>
</gene>
<dbReference type="Pfam" id="PF01116">
    <property type="entry name" value="F_bP_aldolase"/>
    <property type="match status" value="1"/>
</dbReference>
<dbReference type="SUPFAM" id="SSF51569">
    <property type="entry name" value="Aldolase"/>
    <property type="match status" value="1"/>
</dbReference>
<dbReference type="AlphaFoldDB" id="F0EH05"/>
<sequence>MEHTYMLINMKQLLTVAKENQFAVGAFNVADSNFLRVVIEAAEENDAPAIIAIHPTELAFTKDEFFHYAVSRAKNSSVPIVIHMDHGDSLASIMRAIHCGFSSVMIDGSLLPFEENIALTKQITEICHPIGVSVEGELGTIGNTGTSVEGGVSEVIYTRPEDAQEFIEKTGIDTLAVAIGTAHGIYPKDIKPELKMDVLQEIKDRVDIPLVLHGGSANPDEEIAQAVAIGIQKVNISSDYKYAFYKKCRQILAETELWDPNAIYPECIEAAKAVVTQKMTLFNAIGKAALYRQQNIQPWRSEQN</sequence>
<dbReference type="Gene3D" id="3.20.20.70">
    <property type="entry name" value="Aldolase class I"/>
    <property type="match status" value="1"/>
</dbReference>
<proteinExistence type="predicted"/>
<feature type="binding site" evidence="2">
    <location>
        <position position="213"/>
    </location>
    <ligand>
        <name>Zn(2+)</name>
        <dbReference type="ChEBI" id="CHEBI:29105"/>
        <label>1</label>
        <note>catalytic</note>
    </ligand>
</feature>
<feature type="binding site" evidence="2">
    <location>
        <position position="183"/>
    </location>
    <ligand>
        <name>Zn(2+)</name>
        <dbReference type="ChEBI" id="CHEBI:29105"/>
        <label>1</label>
        <note>catalytic</note>
    </ligand>
</feature>
<dbReference type="Proteomes" id="UP000004835">
    <property type="component" value="Unassembled WGS sequence"/>
</dbReference>
<dbReference type="PIRSF" id="PIRSF001359">
    <property type="entry name" value="F_bP_aldolase_II"/>
    <property type="match status" value="1"/>
</dbReference>
<keyword evidence="2" id="KW-0479">Metal-binding</keyword>
<evidence type="ECO:0000256" key="1">
    <source>
        <dbReference type="PIRSR" id="PIRSR001359-1"/>
    </source>
</evidence>
<feature type="binding site" evidence="2">
    <location>
        <position position="86"/>
    </location>
    <ligand>
        <name>Zn(2+)</name>
        <dbReference type="ChEBI" id="CHEBI:29105"/>
        <label>1</label>
        <note>catalytic</note>
    </ligand>
</feature>
<comment type="caution">
    <text evidence="3">The sequence shown here is derived from an EMBL/GenBank/DDBJ whole genome shotgun (WGS) entry which is preliminary data.</text>
</comment>
<comment type="cofactor">
    <cofactor evidence="2">
        <name>Zn(2+)</name>
        <dbReference type="ChEBI" id="CHEBI:29105"/>
    </cofactor>
    <text evidence="2">Binds 2 Zn(2+) ions per subunit. One is catalytic and the other provides a structural contribution.</text>
</comment>
<accession>F0EH05</accession>
<dbReference type="NCBIfam" id="TIGR00167">
    <property type="entry name" value="cbbA"/>
    <property type="match status" value="1"/>
</dbReference>
<name>F0EH05_ENTCA</name>
<dbReference type="HOGENOM" id="CLU_040088_0_1_9"/>
<feature type="binding site" evidence="2">
    <location>
        <position position="137"/>
    </location>
    <ligand>
        <name>Zn(2+)</name>
        <dbReference type="ChEBI" id="CHEBI:29105"/>
        <label>2</label>
    </ligand>
</feature>
<organism evidence="3 4">
    <name type="scientific">Enterococcus casseliflavus ATCC 12755</name>
    <dbReference type="NCBI Taxonomy" id="888066"/>
    <lineage>
        <taxon>Bacteria</taxon>
        <taxon>Bacillati</taxon>
        <taxon>Bacillota</taxon>
        <taxon>Bacilli</taxon>
        <taxon>Lactobacillales</taxon>
        <taxon>Enterococcaceae</taxon>
        <taxon>Enterococcus</taxon>
    </lineage>
</organism>
<dbReference type="InterPro" id="IPR013785">
    <property type="entry name" value="Aldolase_TIM"/>
</dbReference>
<dbReference type="GO" id="GO:0005975">
    <property type="term" value="P:carbohydrate metabolic process"/>
    <property type="evidence" value="ECO:0007669"/>
    <property type="project" value="InterPro"/>
</dbReference>
<evidence type="ECO:0000313" key="4">
    <source>
        <dbReference type="Proteomes" id="UP000004835"/>
    </source>
</evidence>
<reference evidence="3 4" key="1">
    <citation type="submission" date="2011-01" db="EMBL/GenBank/DDBJ databases">
        <authorList>
            <person name="Muzny D."/>
            <person name="Qin X."/>
            <person name="Deng J."/>
            <person name="Jiang H."/>
            <person name="Liu Y."/>
            <person name="Qu J."/>
            <person name="Song X.-Z."/>
            <person name="Zhang L."/>
            <person name="Thornton R."/>
            <person name="Coyle M."/>
            <person name="Francisco L."/>
            <person name="Jackson L."/>
            <person name="Javaid M."/>
            <person name="Korchina V."/>
            <person name="Kovar C."/>
            <person name="Mata R."/>
            <person name="Mathew T."/>
            <person name="Ngo R."/>
            <person name="Nguyen L."/>
            <person name="Nguyen N."/>
            <person name="Okwuonu G."/>
            <person name="Ongeri F."/>
            <person name="Pham C."/>
            <person name="Simmons D."/>
            <person name="Wilczek-Boney K."/>
            <person name="Hale W."/>
            <person name="Jakkamsetti A."/>
            <person name="Pham P."/>
            <person name="Ruth R."/>
            <person name="San Lucas F."/>
            <person name="Warren J."/>
            <person name="Zhang J."/>
            <person name="Zhao Z."/>
            <person name="Zhou C."/>
            <person name="Zhu D."/>
            <person name="Lee S."/>
            <person name="Bess C."/>
            <person name="Blankenburg K."/>
            <person name="Forbes L."/>
            <person name="Fu Q."/>
            <person name="Gubbala S."/>
            <person name="Hirani K."/>
            <person name="Jayaseelan J.C."/>
            <person name="Lara F."/>
            <person name="Munidasa M."/>
            <person name="Palculict T."/>
            <person name="Patil S."/>
            <person name="Pu L.-L."/>
            <person name="Saada N."/>
            <person name="Tang L."/>
            <person name="Weissenberger G."/>
            <person name="Zhu Y."/>
            <person name="Hemphill L."/>
            <person name="Shang Y."/>
            <person name="Youmans B."/>
            <person name="Ayvaz T."/>
            <person name="Ross M."/>
            <person name="Santibanez J."/>
            <person name="Aqrawi P."/>
            <person name="Gross S."/>
            <person name="Joshi V."/>
            <person name="Fowler G."/>
            <person name="Nazareth L."/>
            <person name="Reid J."/>
            <person name="Worley K."/>
            <person name="Petrosino J."/>
            <person name="Highlander S."/>
            <person name="Gibbs R."/>
        </authorList>
    </citation>
    <scope>NUCLEOTIDE SEQUENCE [LARGE SCALE GENOMIC DNA]</scope>
    <source>
        <strain evidence="3 4">ATCC 12755</strain>
    </source>
</reference>
<dbReference type="GO" id="GO:0008270">
    <property type="term" value="F:zinc ion binding"/>
    <property type="evidence" value="ECO:0007669"/>
    <property type="project" value="InterPro"/>
</dbReference>
<evidence type="ECO:0000256" key="2">
    <source>
        <dbReference type="PIRSR" id="PIRSR001359-3"/>
    </source>
</evidence>
<dbReference type="CDD" id="cd00947">
    <property type="entry name" value="TBP_aldolase_IIB"/>
    <property type="match status" value="1"/>
</dbReference>
<dbReference type="InterPro" id="IPR050246">
    <property type="entry name" value="Class_II_FBP_aldolase"/>
</dbReference>
<feature type="active site" description="Proton donor" evidence="1">
    <location>
        <position position="85"/>
    </location>
</feature>
<dbReference type="NCBIfam" id="NF006042">
    <property type="entry name" value="PRK08185.1"/>
    <property type="match status" value="1"/>
</dbReference>
<dbReference type="PANTHER" id="PTHR30304:SF0">
    <property type="entry name" value="D-TAGATOSE-1,6-BISPHOSPHATE ALDOLASE SUBUNIT GATY-RELATED"/>
    <property type="match status" value="1"/>
</dbReference>
<protein>
    <submittedName>
        <fullName evidence="3">Ketose-bisphosphate aldolase</fullName>
    </submittedName>
</protein>
<keyword evidence="2" id="KW-0862">Zinc</keyword>